<accession>A0A1G5VBD0</accession>
<organism evidence="1 2">
    <name type="scientific">Algoriphagus alkaliphilus</name>
    <dbReference type="NCBI Taxonomy" id="279824"/>
    <lineage>
        <taxon>Bacteria</taxon>
        <taxon>Pseudomonadati</taxon>
        <taxon>Bacteroidota</taxon>
        <taxon>Cytophagia</taxon>
        <taxon>Cytophagales</taxon>
        <taxon>Cyclobacteriaceae</taxon>
        <taxon>Algoriphagus</taxon>
    </lineage>
</organism>
<reference evidence="2" key="1">
    <citation type="submission" date="2016-10" db="EMBL/GenBank/DDBJ databases">
        <authorList>
            <person name="Varghese N."/>
            <person name="Submissions S."/>
        </authorList>
    </citation>
    <scope>NUCLEOTIDE SEQUENCE [LARGE SCALE GENOMIC DNA]</scope>
    <source>
        <strain evidence="2">DSM 22703</strain>
    </source>
</reference>
<dbReference type="RefSeq" id="WP_092728246.1">
    <property type="nucleotide sequence ID" value="NZ_FMXE01000003.1"/>
</dbReference>
<dbReference type="AlphaFoldDB" id="A0A1G5VBD0"/>
<sequence length="159" mass="18447">MIEFKRSLISEKYHSIQILECPTDVILFAARLGSEMVTVENYNHYRNPNSLSIRIHNGNSTLTPKLKQFTADFQISKSDFISLEKIWDTQGCFAVFHESEEIRFKLTDLNQIARYKRLDNFRWTLEIAIPDSASGGWGQISSPQKNTIDAIEKYLQDRI</sequence>
<evidence type="ECO:0000313" key="2">
    <source>
        <dbReference type="Proteomes" id="UP000198756"/>
    </source>
</evidence>
<dbReference type="OrthoDB" id="881848at2"/>
<name>A0A1G5VBD0_9BACT</name>
<protein>
    <submittedName>
        <fullName evidence="1">Uncharacterized protein</fullName>
    </submittedName>
</protein>
<dbReference type="EMBL" id="FMXE01000003">
    <property type="protein sequence ID" value="SDA42325.1"/>
    <property type="molecule type" value="Genomic_DNA"/>
</dbReference>
<keyword evidence="2" id="KW-1185">Reference proteome</keyword>
<evidence type="ECO:0000313" key="1">
    <source>
        <dbReference type="EMBL" id="SDA42325.1"/>
    </source>
</evidence>
<gene>
    <name evidence="1" type="ORF">SAMN03080617_00360</name>
</gene>
<proteinExistence type="predicted"/>
<dbReference type="Proteomes" id="UP000198756">
    <property type="component" value="Unassembled WGS sequence"/>
</dbReference>